<evidence type="ECO:0000256" key="1">
    <source>
        <dbReference type="SAM" id="MobiDB-lite"/>
    </source>
</evidence>
<proteinExistence type="predicted"/>
<evidence type="ECO:0000313" key="2">
    <source>
        <dbReference type="Proteomes" id="UP000694888"/>
    </source>
</evidence>
<feature type="region of interest" description="Disordered" evidence="1">
    <location>
        <begin position="1"/>
        <end position="42"/>
    </location>
</feature>
<feature type="compositionally biased region" description="Acidic residues" evidence="1">
    <location>
        <begin position="1"/>
        <end position="10"/>
    </location>
</feature>
<gene>
    <name evidence="3" type="primary">LOC106014030</name>
</gene>
<name>A0ABM1AF56_APLCA</name>
<accession>A0ABM1AF56</accession>
<reference evidence="3" key="1">
    <citation type="submission" date="2025-08" db="UniProtKB">
        <authorList>
            <consortium name="RefSeq"/>
        </authorList>
    </citation>
    <scope>IDENTIFICATION</scope>
</reference>
<feature type="region of interest" description="Disordered" evidence="1">
    <location>
        <begin position="79"/>
        <end position="120"/>
    </location>
</feature>
<evidence type="ECO:0000313" key="3">
    <source>
        <dbReference type="RefSeq" id="XP_012946488.1"/>
    </source>
</evidence>
<feature type="compositionally biased region" description="Low complexity" evidence="1">
    <location>
        <begin position="197"/>
        <end position="206"/>
    </location>
</feature>
<feature type="compositionally biased region" description="Low complexity" evidence="1">
    <location>
        <begin position="28"/>
        <end position="39"/>
    </location>
</feature>
<keyword evidence="2" id="KW-1185">Reference proteome</keyword>
<sequence>MDNPYEDIPDPSDPKKTGPAPSAPPKPSVAAKPKVKAASQSHYNNVEIVRQAGAGGGGGGSVVAVVPEDTYSTVSKVKSAVTPPAAQTADTDVDFPDQTRSPVVPDKHFAADDPENNNNVLAETGKAGVRAAGGAVTSEQVYNNTAYSPQDLEEDATYVNAANCSAGDNNSDKDKRASNGYYHNPDGLLYMTLASAGSAQGQGASSKSPVRHARKEEPVEYTSLKFTAQPR</sequence>
<organism evidence="2 3">
    <name type="scientific">Aplysia californica</name>
    <name type="common">California sea hare</name>
    <dbReference type="NCBI Taxonomy" id="6500"/>
    <lineage>
        <taxon>Eukaryota</taxon>
        <taxon>Metazoa</taxon>
        <taxon>Spiralia</taxon>
        <taxon>Lophotrochozoa</taxon>
        <taxon>Mollusca</taxon>
        <taxon>Gastropoda</taxon>
        <taxon>Heterobranchia</taxon>
        <taxon>Euthyneura</taxon>
        <taxon>Tectipleura</taxon>
        <taxon>Aplysiida</taxon>
        <taxon>Aplysioidea</taxon>
        <taxon>Aplysiidae</taxon>
        <taxon>Aplysia</taxon>
    </lineage>
</organism>
<dbReference type="GeneID" id="106014030"/>
<dbReference type="Proteomes" id="UP000694888">
    <property type="component" value="Unplaced"/>
</dbReference>
<protein>
    <submittedName>
        <fullName evidence="3">Uncharacterized protein LOC106014030</fullName>
    </submittedName>
</protein>
<feature type="region of interest" description="Disordered" evidence="1">
    <location>
        <begin position="197"/>
        <end position="231"/>
    </location>
</feature>
<dbReference type="RefSeq" id="XP_012946488.1">
    <property type="nucleotide sequence ID" value="XM_013091034.2"/>
</dbReference>
<feature type="region of interest" description="Disordered" evidence="1">
    <location>
        <begin position="162"/>
        <end position="182"/>
    </location>
</feature>